<name>A0A7J8E6N2_ROUAE</name>
<evidence type="ECO:0000313" key="3">
    <source>
        <dbReference type="Proteomes" id="UP000593571"/>
    </source>
</evidence>
<proteinExistence type="predicted"/>
<feature type="region of interest" description="Disordered" evidence="1">
    <location>
        <begin position="42"/>
        <end position="69"/>
    </location>
</feature>
<organism evidence="2 3">
    <name type="scientific">Rousettus aegyptiacus</name>
    <name type="common">Egyptian fruit bat</name>
    <name type="synonym">Pteropus aegyptiacus</name>
    <dbReference type="NCBI Taxonomy" id="9407"/>
    <lineage>
        <taxon>Eukaryota</taxon>
        <taxon>Metazoa</taxon>
        <taxon>Chordata</taxon>
        <taxon>Craniata</taxon>
        <taxon>Vertebrata</taxon>
        <taxon>Euteleostomi</taxon>
        <taxon>Mammalia</taxon>
        <taxon>Eutheria</taxon>
        <taxon>Laurasiatheria</taxon>
        <taxon>Chiroptera</taxon>
        <taxon>Yinpterochiroptera</taxon>
        <taxon>Pteropodoidea</taxon>
        <taxon>Pteropodidae</taxon>
        <taxon>Rousettinae</taxon>
        <taxon>Rousettus</taxon>
    </lineage>
</organism>
<keyword evidence="3" id="KW-1185">Reference proteome</keyword>
<gene>
    <name evidence="2" type="ORF">HJG63_001879</name>
</gene>
<reference evidence="2 3" key="1">
    <citation type="journal article" date="2020" name="Nature">
        <title>Six reference-quality genomes reveal evolution of bat adaptations.</title>
        <authorList>
            <person name="Jebb D."/>
            <person name="Huang Z."/>
            <person name="Pippel M."/>
            <person name="Hughes G.M."/>
            <person name="Lavrichenko K."/>
            <person name="Devanna P."/>
            <person name="Winkler S."/>
            <person name="Jermiin L.S."/>
            <person name="Skirmuntt E.C."/>
            <person name="Katzourakis A."/>
            <person name="Burkitt-Gray L."/>
            <person name="Ray D.A."/>
            <person name="Sullivan K.A.M."/>
            <person name="Roscito J.G."/>
            <person name="Kirilenko B.M."/>
            <person name="Davalos L.M."/>
            <person name="Corthals A.P."/>
            <person name="Power M.L."/>
            <person name="Jones G."/>
            <person name="Ransome R.D."/>
            <person name="Dechmann D.K.N."/>
            <person name="Locatelli A.G."/>
            <person name="Puechmaille S.J."/>
            <person name="Fedrigo O."/>
            <person name="Jarvis E.D."/>
            <person name="Hiller M."/>
            <person name="Vernes S.C."/>
            <person name="Myers E.W."/>
            <person name="Teeling E.C."/>
        </authorList>
    </citation>
    <scope>NUCLEOTIDE SEQUENCE [LARGE SCALE GENOMIC DNA]</scope>
    <source>
        <strain evidence="2">MRouAeg1</strain>
        <tissue evidence="2">Muscle</tissue>
    </source>
</reference>
<feature type="compositionally biased region" description="Low complexity" evidence="1">
    <location>
        <begin position="52"/>
        <end position="64"/>
    </location>
</feature>
<evidence type="ECO:0000256" key="1">
    <source>
        <dbReference type="SAM" id="MobiDB-lite"/>
    </source>
</evidence>
<evidence type="ECO:0000313" key="2">
    <source>
        <dbReference type="EMBL" id="KAF6430832.1"/>
    </source>
</evidence>
<dbReference type="EMBL" id="JACASE010000010">
    <property type="protein sequence ID" value="KAF6430832.1"/>
    <property type="molecule type" value="Genomic_DNA"/>
</dbReference>
<protein>
    <submittedName>
        <fullName evidence="2">Uncharacterized protein</fullName>
    </submittedName>
</protein>
<dbReference type="PANTHER" id="PTHR36866:SF1">
    <property type="entry name" value="GENE 1043-RELATED"/>
    <property type="match status" value="1"/>
</dbReference>
<accession>A0A7J8E6N2</accession>
<comment type="caution">
    <text evidence="2">The sequence shown here is derived from an EMBL/GenBank/DDBJ whole genome shotgun (WGS) entry which is preliminary data.</text>
</comment>
<dbReference type="PANTHER" id="PTHR36866">
    <property type="entry name" value="CHROMOSOME 4 OPEN READING FRAME 50"/>
    <property type="match status" value="1"/>
</dbReference>
<sequence length="102" mass="11400">MEPPAERRTEKSFHYVVRAPGSDEWDGINFDVRIDTRWIFQDAEDSGEEQGRPPGAGSPGAEAGMLGRRLESSQQKLLAAADDRVMAESGLRSSPRSFWIMF</sequence>
<dbReference type="Proteomes" id="UP000593571">
    <property type="component" value="Unassembled WGS sequence"/>
</dbReference>
<dbReference type="AlphaFoldDB" id="A0A7J8E6N2"/>